<dbReference type="EMBL" id="CP001812">
    <property type="protein sequence ID" value="ADL36297.1"/>
    <property type="molecule type" value="Genomic_DNA"/>
</dbReference>
<gene>
    <name evidence="1" type="ordered locus">bpr_II360</name>
</gene>
<sequence length="193" mass="22638">MKKEDFDKVVKIDGWIHKEGPADVPRAKFTYQSTYISPRGNIMMVACYTYPDKYVAKVIYRIGGQHDIDFPSEEDAYDLLYRFIYEPDSVKFYEDGKEVSEQEFLDNTEKHKKSLFDIFKKKADNKVIDNKPKTEEEKIIEAQIKTIKDLNIDLTDKIKYKMVTRSVLNAMAKHGVTPDKFREIMSVIKKECK</sequence>
<keyword evidence="2" id="KW-1185">Reference proteome</keyword>
<dbReference type="KEGG" id="bpb:bpr_II360"/>
<dbReference type="AlphaFoldDB" id="E0S4G5"/>
<dbReference type="Proteomes" id="UP000001299">
    <property type="component" value="Plasmid pCY360"/>
</dbReference>
<accession>E0S4G5</accession>
<protein>
    <submittedName>
        <fullName evidence="1">Uncharacterized protein</fullName>
    </submittedName>
</protein>
<dbReference type="RefSeq" id="WP_013282946.1">
    <property type="nucleotide sequence ID" value="NC_014389.1"/>
</dbReference>
<keyword evidence="1" id="KW-0614">Plasmid</keyword>
<geneLocation type="plasmid" evidence="1 2">
    <name>pCY360</name>
</geneLocation>
<organism evidence="1 2">
    <name type="scientific">Butyrivibrio proteoclasticus (strain ATCC 51982 / DSM 14932 / B316)</name>
    <name type="common">Clostridium proteoclasticum</name>
    <dbReference type="NCBI Taxonomy" id="515622"/>
    <lineage>
        <taxon>Bacteria</taxon>
        <taxon>Bacillati</taxon>
        <taxon>Bacillota</taxon>
        <taxon>Clostridia</taxon>
        <taxon>Lachnospirales</taxon>
        <taxon>Lachnospiraceae</taxon>
        <taxon>Butyrivibrio</taxon>
    </lineage>
</organism>
<proteinExistence type="predicted"/>
<dbReference type="HOGENOM" id="CLU_1406439_0_0_9"/>
<name>E0S4G5_BUTPB</name>
<evidence type="ECO:0000313" key="1">
    <source>
        <dbReference type="EMBL" id="ADL36297.1"/>
    </source>
</evidence>
<reference evidence="1 2" key="1">
    <citation type="journal article" date="2010" name="PLoS ONE">
        <title>The glycobiome of the rumen bacterium Butyrivibrio proteoclasticus B316(T) highlights adaptation to a polysaccharide-rich environment.</title>
        <authorList>
            <person name="Kelly W.J."/>
            <person name="Leahy S.C."/>
            <person name="Altermann E."/>
            <person name="Yeoman C.J."/>
            <person name="Dunne J.C."/>
            <person name="Kong Z."/>
            <person name="Pacheco D.M."/>
            <person name="Li D."/>
            <person name="Noel S.J."/>
            <person name="Moon C.D."/>
            <person name="Cookson A.L."/>
            <person name="Attwood G.T."/>
        </authorList>
    </citation>
    <scope>NUCLEOTIDE SEQUENCE [LARGE SCALE GENOMIC DNA]</scope>
    <source>
        <strain evidence="2">ATCC 51982 / DSM 14932 / B316</strain>
        <plasmid evidence="2">Plasmid pCY360</plasmid>
    </source>
</reference>
<evidence type="ECO:0000313" key="2">
    <source>
        <dbReference type="Proteomes" id="UP000001299"/>
    </source>
</evidence>